<accession>A0A9N8JYR4</accession>
<evidence type="ECO:0000313" key="2">
    <source>
        <dbReference type="EMBL" id="CAD0096450.1"/>
    </source>
</evidence>
<feature type="compositionally biased region" description="Acidic residues" evidence="1">
    <location>
        <begin position="107"/>
        <end position="117"/>
    </location>
</feature>
<keyword evidence="3" id="KW-1185">Reference proteome</keyword>
<feature type="compositionally biased region" description="Basic and acidic residues" evidence="1">
    <location>
        <begin position="147"/>
        <end position="161"/>
    </location>
</feature>
<dbReference type="EMBL" id="CAIJEO010000007">
    <property type="protein sequence ID" value="CAD0096450.1"/>
    <property type="molecule type" value="Genomic_DNA"/>
</dbReference>
<feature type="region of interest" description="Disordered" evidence="1">
    <location>
        <begin position="145"/>
        <end position="187"/>
    </location>
</feature>
<name>A0A9N8JYR4_9PEZI</name>
<dbReference type="OrthoDB" id="3836054at2759"/>
<evidence type="ECO:0000256" key="1">
    <source>
        <dbReference type="SAM" id="MobiDB-lite"/>
    </source>
</evidence>
<protein>
    <submittedName>
        <fullName evidence="2">Uncharacterized protein</fullName>
    </submittedName>
</protein>
<organism evidence="2 3">
    <name type="scientific">Aureobasidium mustum</name>
    <dbReference type="NCBI Taxonomy" id="2773714"/>
    <lineage>
        <taxon>Eukaryota</taxon>
        <taxon>Fungi</taxon>
        <taxon>Dikarya</taxon>
        <taxon>Ascomycota</taxon>
        <taxon>Pezizomycotina</taxon>
        <taxon>Dothideomycetes</taxon>
        <taxon>Dothideomycetidae</taxon>
        <taxon>Dothideales</taxon>
        <taxon>Saccotheciaceae</taxon>
        <taxon>Aureobasidium</taxon>
    </lineage>
</organism>
<feature type="compositionally biased region" description="Low complexity" evidence="1">
    <location>
        <begin position="22"/>
        <end position="33"/>
    </location>
</feature>
<sequence length="187" mass="20984">MPSDKKRKAVDELPAKEKQRATSSSQPQPTTSTKANPKYVYIVQSLDGDPYRTFEQDIHGVYTDLKTAHAAAHDYYNNNSGWGPLTLPKRPTPEHESLRHGKYRDVPDDEGVDEDSSDGIANVRLRHDGGLRFGTCDQEGQISVTWVERRQLDPPKAKEENPPQNMASARPAYGESDQYGGANQWIF</sequence>
<dbReference type="Proteomes" id="UP000714618">
    <property type="component" value="Unassembled WGS sequence"/>
</dbReference>
<proteinExistence type="predicted"/>
<gene>
    <name evidence="2" type="ORF">AWRI4233_LOCUS5705</name>
</gene>
<comment type="caution">
    <text evidence="2">The sequence shown here is derived from an EMBL/GenBank/DDBJ whole genome shotgun (WGS) entry which is preliminary data.</text>
</comment>
<evidence type="ECO:0000313" key="3">
    <source>
        <dbReference type="Proteomes" id="UP000714618"/>
    </source>
</evidence>
<reference evidence="2" key="1">
    <citation type="submission" date="2020-06" db="EMBL/GenBank/DDBJ databases">
        <authorList>
            <person name="Onetto C."/>
        </authorList>
    </citation>
    <scope>NUCLEOTIDE SEQUENCE</scope>
</reference>
<feature type="compositionally biased region" description="Basic and acidic residues" evidence="1">
    <location>
        <begin position="91"/>
        <end position="106"/>
    </location>
</feature>
<feature type="region of interest" description="Disordered" evidence="1">
    <location>
        <begin position="81"/>
        <end position="117"/>
    </location>
</feature>
<dbReference type="AlphaFoldDB" id="A0A9N8JYR4"/>
<feature type="compositionally biased region" description="Basic and acidic residues" evidence="1">
    <location>
        <begin position="9"/>
        <end position="20"/>
    </location>
</feature>
<feature type="region of interest" description="Disordered" evidence="1">
    <location>
        <begin position="1"/>
        <end position="38"/>
    </location>
</feature>